<gene>
    <name evidence="4" type="ORF">GBAR_LOCUS16815</name>
</gene>
<dbReference type="PANTHER" id="PTHR42760">
    <property type="entry name" value="SHORT-CHAIN DEHYDROGENASES/REDUCTASES FAMILY MEMBER"/>
    <property type="match status" value="1"/>
</dbReference>
<dbReference type="InterPro" id="IPR036291">
    <property type="entry name" value="NAD(P)-bd_dom_sf"/>
</dbReference>
<reference evidence="4" key="1">
    <citation type="submission" date="2023-03" db="EMBL/GenBank/DDBJ databases">
        <authorList>
            <person name="Steffen K."/>
            <person name="Cardenas P."/>
        </authorList>
    </citation>
    <scope>NUCLEOTIDE SEQUENCE</scope>
</reference>
<dbReference type="GO" id="GO:0030497">
    <property type="term" value="P:fatty acid elongation"/>
    <property type="evidence" value="ECO:0007669"/>
    <property type="project" value="TreeGrafter"/>
</dbReference>
<evidence type="ECO:0000313" key="5">
    <source>
        <dbReference type="Proteomes" id="UP001174909"/>
    </source>
</evidence>
<keyword evidence="5" id="KW-1185">Reference proteome</keyword>
<evidence type="ECO:0000256" key="2">
    <source>
        <dbReference type="ARBA" id="ARBA00006484"/>
    </source>
</evidence>
<dbReference type="Pfam" id="PF00106">
    <property type="entry name" value="adh_short"/>
    <property type="match status" value="2"/>
</dbReference>
<dbReference type="SUPFAM" id="SSF51735">
    <property type="entry name" value="NAD(P)-binding Rossmann-fold domains"/>
    <property type="match status" value="1"/>
</dbReference>
<keyword evidence="3" id="KW-0560">Oxidoreductase</keyword>
<dbReference type="PANTHER" id="PTHR42760:SF40">
    <property type="entry name" value="3-OXOACYL-[ACYL-CARRIER-PROTEIN] REDUCTASE, CHLOROPLASTIC"/>
    <property type="match status" value="1"/>
</dbReference>
<dbReference type="InterPro" id="IPR020904">
    <property type="entry name" value="Sc_DH/Rdtase_CS"/>
</dbReference>
<dbReference type="Proteomes" id="UP001174909">
    <property type="component" value="Unassembled WGS sequence"/>
</dbReference>
<dbReference type="Gene3D" id="3.40.50.720">
    <property type="entry name" value="NAD(P)-binding Rossmann-like Domain"/>
    <property type="match status" value="2"/>
</dbReference>
<evidence type="ECO:0000256" key="1">
    <source>
        <dbReference type="ARBA" id="ARBA00005194"/>
    </source>
</evidence>
<evidence type="ECO:0000313" key="4">
    <source>
        <dbReference type="EMBL" id="CAI8029630.1"/>
    </source>
</evidence>
<proteinExistence type="inferred from homology"/>
<dbReference type="AlphaFoldDB" id="A0AA35SGF3"/>
<evidence type="ECO:0000256" key="3">
    <source>
        <dbReference type="ARBA" id="ARBA00023002"/>
    </source>
</evidence>
<dbReference type="InterPro" id="IPR002347">
    <property type="entry name" value="SDR_fam"/>
</dbReference>
<comment type="pathway">
    <text evidence="1">Lipid metabolism; fatty acid biosynthesis.</text>
</comment>
<comment type="caution">
    <text evidence="4">The sequence shown here is derived from an EMBL/GenBank/DDBJ whole genome shotgun (WGS) entry which is preliminary data.</text>
</comment>
<dbReference type="GO" id="GO:0016616">
    <property type="term" value="F:oxidoreductase activity, acting on the CH-OH group of donors, NAD or NADP as acceptor"/>
    <property type="evidence" value="ECO:0007669"/>
    <property type="project" value="TreeGrafter"/>
</dbReference>
<comment type="similarity">
    <text evidence="2">Belongs to the short-chain dehydrogenases/reductases (SDR) family.</text>
</comment>
<accession>A0AA35SGF3</accession>
<name>A0AA35SGF3_GEOBA</name>
<dbReference type="PROSITE" id="PS00061">
    <property type="entry name" value="ADH_SHORT"/>
    <property type="match status" value="1"/>
</dbReference>
<dbReference type="EMBL" id="CASHTH010002423">
    <property type="protein sequence ID" value="CAI8029630.1"/>
    <property type="molecule type" value="Genomic_DNA"/>
</dbReference>
<sequence length="225" mass="23670">MKLDGKVAIVTGGSRGIGRAICLGLGDAGAKVVVTSRTEADRSAGTQYEKYGSGDIGDTAAQITARGGTAIPVHCDVAQVNDIQDLMTATLDHFGRIDVLVSNAGMDCEGGSIYCVTSGSARGYRQGRVGYSMSKAALERMFFSLAEEVRPHNIAVNVLDPGRVDTWMNRRGDWPGTSHIPMVQPDALAPPGVWLAGQTAETLTGALVSRAEFGVTWGPEKDKAT</sequence>
<organism evidence="4 5">
    <name type="scientific">Geodia barretti</name>
    <name type="common">Barrett's horny sponge</name>
    <dbReference type="NCBI Taxonomy" id="519541"/>
    <lineage>
        <taxon>Eukaryota</taxon>
        <taxon>Metazoa</taxon>
        <taxon>Porifera</taxon>
        <taxon>Demospongiae</taxon>
        <taxon>Heteroscleromorpha</taxon>
        <taxon>Tetractinellida</taxon>
        <taxon>Astrophorina</taxon>
        <taxon>Geodiidae</taxon>
        <taxon>Geodia</taxon>
    </lineage>
</organism>
<dbReference type="CDD" id="cd05233">
    <property type="entry name" value="SDR_c"/>
    <property type="match status" value="1"/>
</dbReference>
<protein>
    <submittedName>
        <fullName evidence="4">Uncharacterized oxidoreductase MexAM1_META1p0182</fullName>
    </submittedName>
</protein>
<dbReference type="PRINTS" id="PR00081">
    <property type="entry name" value="GDHRDH"/>
</dbReference>